<gene>
    <name evidence="7" type="ORF">RG540_PA13880</name>
</gene>
<feature type="chain" id="PRO_5001656327" evidence="5">
    <location>
        <begin position="31"/>
        <end position="528"/>
    </location>
</feature>
<feature type="domain" description="Solute-binding protein family 5" evidence="6">
    <location>
        <begin position="80"/>
        <end position="426"/>
    </location>
</feature>
<dbReference type="CDD" id="cd00995">
    <property type="entry name" value="PBP2_NikA_DppA_OppA_like"/>
    <property type="match status" value="1"/>
</dbReference>
<dbReference type="Proteomes" id="UP000028181">
    <property type="component" value="Plasmid pHAMBI540a"/>
</dbReference>
<evidence type="ECO:0000256" key="5">
    <source>
        <dbReference type="SAM" id="SignalP"/>
    </source>
</evidence>
<dbReference type="InterPro" id="IPR039424">
    <property type="entry name" value="SBP_5"/>
</dbReference>
<dbReference type="RefSeq" id="WP_041365818.1">
    <property type="nucleotide sequence ID" value="NZ_HG938354.1"/>
</dbReference>
<name>A0A068T1U2_NEOGA</name>
<feature type="signal peptide" evidence="5">
    <location>
        <begin position="1"/>
        <end position="30"/>
    </location>
</feature>
<dbReference type="GO" id="GO:0043190">
    <property type="term" value="C:ATP-binding cassette (ABC) transporter complex"/>
    <property type="evidence" value="ECO:0007669"/>
    <property type="project" value="InterPro"/>
</dbReference>
<keyword evidence="7" id="KW-0614">Plasmid</keyword>
<dbReference type="PANTHER" id="PTHR30290">
    <property type="entry name" value="PERIPLASMIC BINDING COMPONENT OF ABC TRANSPORTER"/>
    <property type="match status" value="1"/>
</dbReference>
<dbReference type="PIRSF" id="PIRSF002741">
    <property type="entry name" value="MppA"/>
    <property type="match status" value="1"/>
</dbReference>
<evidence type="ECO:0000256" key="1">
    <source>
        <dbReference type="ARBA" id="ARBA00004418"/>
    </source>
</evidence>
<reference evidence="8" key="1">
    <citation type="journal article" date="2014" name="BMC Genomics">
        <title>Genome sequencing of two Neorhizobium galegae strains reveals a noeT gene responsible for the unusual acetylation of the nodulation factors.</title>
        <authorList>
            <person name="Osterman J."/>
            <person name="Marsh J."/>
            <person name="Laine P.K."/>
            <person name="Zeng Z."/>
            <person name="Alatalo E."/>
            <person name="Sullivan J.T."/>
            <person name="Young J.P."/>
            <person name="Thomas-Oates J."/>
            <person name="Paulin L."/>
            <person name="Lindstrom K."/>
        </authorList>
    </citation>
    <scope>NUCLEOTIDE SEQUENCE [LARGE SCALE GENOMIC DNA]</scope>
    <source>
        <strain evidence="8">HAMBI 540</strain>
    </source>
</reference>
<accession>A0A068T1U2</accession>
<evidence type="ECO:0000256" key="3">
    <source>
        <dbReference type="ARBA" id="ARBA00022448"/>
    </source>
</evidence>
<sequence>MHRRNFGRLLAAGALLFATTAAVVPATAQAQTGKTIVGGFDVGPGGFQGNFNPLTATAGFTWLNTYFEPLVIYTSDLSKLTGALASEFALGQDNLTYTFKLAETNWHDGTPFTSADVKFTLELAKNAESGSIFAARLADIASVETPDAHTAVVKLSKPNSAFLSVLSQLMMLPQQALSSANVKEIAKSQWWSTKPIGTGPFKFVKHVSDQYVEMAAYDGYRGGKPKADRLINRYFANPAAAVAALRAGEIQFTFAEPDDAKTFKGNGSFRVIEGDSYVVNYIGFNQRAGIWDDLRVRQAVMYAIDRNAIVSSLFGGAAKLANCGYVAPQLVGKDLADYAYNPQKAKDLLAEAGWEKVNGSKPIPWLTYYNTPQVANVMAAVQAMLAQVGVNVVPRALDVPSYNGIVRSEKWQDFPLVYAGLQNGPNPGSLNVGLNAAQTPPSGNNIMRVEMPALTDALNTAMAETDPAKADGRWQKVCKEMNAALPWAPMWVASRYGVVSSKLKDFFWTPAPGGGPYVSHPEKWDLAP</sequence>
<dbReference type="Gene3D" id="3.10.105.10">
    <property type="entry name" value="Dipeptide-binding Protein, Domain 3"/>
    <property type="match status" value="1"/>
</dbReference>
<keyword evidence="4 5" id="KW-0732">Signal</keyword>
<organism evidence="7 8">
    <name type="scientific">Neorhizobium galegae bv. orientalis str. HAMBI 540</name>
    <dbReference type="NCBI Taxonomy" id="1028800"/>
    <lineage>
        <taxon>Bacteria</taxon>
        <taxon>Pseudomonadati</taxon>
        <taxon>Pseudomonadota</taxon>
        <taxon>Alphaproteobacteria</taxon>
        <taxon>Hyphomicrobiales</taxon>
        <taxon>Rhizobiaceae</taxon>
        <taxon>Rhizobium/Agrobacterium group</taxon>
        <taxon>Neorhizobium</taxon>
    </lineage>
</organism>
<dbReference type="InterPro" id="IPR030678">
    <property type="entry name" value="Peptide/Ni-bd"/>
</dbReference>
<dbReference type="GO" id="GO:0030288">
    <property type="term" value="C:outer membrane-bounded periplasmic space"/>
    <property type="evidence" value="ECO:0007669"/>
    <property type="project" value="UniProtKB-ARBA"/>
</dbReference>
<dbReference type="eggNOG" id="COG0747">
    <property type="taxonomic scope" value="Bacteria"/>
</dbReference>
<comment type="similarity">
    <text evidence="2">Belongs to the bacterial solute-binding protein 5 family.</text>
</comment>
<dbReference type="GeneID" id="24260095"/>
<dbReference type="EMBL" id="HG938354">
    <property type="protein sequence ID" value="CDN52064.1"/>
    <property type="molecule type" value="Genomic_DNA"/>
</dbReference>
<dbReference type="GO" id="GO:0015833">
    <property type="term" value="P:peptide transport"/>
    <property type="evidence" value="ECO:0007669"/>
    <property type="project" value="TreeGrafter"/>
</dbReference>
<dbReference type="OrthoDB" id="9803988at2"/>
<dbReference type="Gene3D" id="3.40.190.10">
    <property type="entry name" value="Periplasmic binding protein-like II"/>
    <property type="match status" value="1"/>
</dbReference>
<dbReference type="HOGENOM" id="CLU_017028_8_6_5"/>
<proteinExistence type="inferred from homology"/>
<dbReference type="PATRIC" id="fig|1028800.3.peg.6035"/>
<dbReference type="GO" id="GO:1904680">
    <property type="term" value="F:peptide transmembrane transporter activity"/>
    <property type="evidence" value="ECO:0007669"/>
    <property type="project" value="TreeGrafter"/>
</dbReference>
<evidence type="ECO:0000256" key="2">
    <source>
        <dbReference type="ARBA" id="ARBA00005695"/>
    </source>
</evidence>
<evidence type="ECO:0000313" key="7">
    <source>
        <dbReference type="EMBL" id="CDN52064.1"/>
    </source>
</evidence>
<geneLocation type="plasmid" evidence="8">
    <name>II</name>
</geneLocation>
<dbReference type="InterPro" id="IPR000914">
    <property type="entry name" value="SBP_5_dom"/>
</dbReference>
<dbReference type="PANTHER" id="PTHR30290:SF9">
    <property type="entry name" value="OLIGOPEPTIDE-BINDING PROTEIN APPA"/>
    <property type="match status" value="1"/>
</dbReference>
<evidence type="ECO:0000313" key="8">
    <source>
        <dbReference type="Proteomes" id="UP000028181"/>
    </source>
</evidence>
<dbReference type="Gene3D" id="3.90.76.10">
    <property type="entry name" value="Dipeptide-binding Protein, Domain 1"/>
    <property type="match status" value="1"/>
</dbReference>
<evidence type="ECO:0000259" key="6">
    <source>
        <dbReference type="Pfam" id="PF00496"/>
    </source>
</evidence>
<dbReference type="Pfam" id="PF00496">
    <property type="entry name" value="SBP_bac_5"/>
    <property type="match status" value="1"/>
</dbReference>
<dbReference type="KEGG" id="ngg:RG540_PA13880"/>
<evidence type="ECO:0000256" key="4">
    <source>
        <dbReference type="ARBA" id="ARBA00022729"/>
    </source>
</evidence>
<dbReference type="SUPFAM" id="SSF53850">
    <property type="entry name" value="Periplasmic binding protein-like II"/>
    <property type="match status" value="1"/>
</dbReference>
<keyword evidence="8" id="KW-1185">Reference proteome</keyword>
<protein>
    <submittedName>
        <fullName evidence="7">Putative binding-protein-dependent transport periplasmic protein</fullName>
    </submittedName>
</protein>
<keyword evidence="3" id="KW-0813">Transport</keyword>
<comment type="subcellular location">
    <subcellularLocation>
        <location evidence="1">Periplasm</location>
    </subcellularLocation>
</comment>
<dbReference type="AlphaFoldDB" id="A0A068T1U2"/>